<dbReference type="AlphaFoldDB" id="A0A836C2K5"/>
<evidence type="ECO:0000256" key="1">
    <source>
        <dbReference type="SAM" id="MobiDB-lite"/>
    </source>
</evidence>
<name>A0A836C2K5_9CHLO</name>
<comment type="caution">
    <text evidence="2">The sequence shown here is derived from an EMBL/GenBank/DDBJ whole genome shotgun (WGS) entry which is preliminary data.</text>
</comment>
<protein>
    <submittedName>
        <fullName evidence="2">Uncharacterized protein</fullName>
    </submittedName>
</protein>
<accession>A0A836C2K5</accession>
<sequence length="301" mass="31459">MIASLRRGELPPGGVRLPGFASGGGRSAAATSPAYGGGIAMPPPAQALGGYDTPFGAPGNQPSSLQKMAATKKAKNEPMFSAPPPPAAGGSVTGYVGRRLERLFPDLSPPWVKGTVVQYNAANGQHLIQYGPPLRKELWDNIDHFAPQNFRWLEGAAEPAPIAPKSSTVSKTGGSKSAPKAATPKAPPPPPPVLKQPIAPPPLLPLLPGGPSTFNAVGVTITSPPYNDAFLRTSLAKNRPEELMAMLGAMGDREMAAVREILTLLEDPGDVEAITRLLDQLGSLGQQEQQLRAELRELGIA</sequence>
<evidence type="ECO:0000313" key="3">
    <source>
        <dbReference type="Proteomes" id="UP000612055"/>
    </source>
</evidence>
<evidence type="ECO:0000313" key="2">
    <source>
        <dbReference type="EMBL" id="KAG2496704.1"/>
    </source>
</evidence>
<feature type="compositionally biased region" description="Pro residues" evidence="1">
    <location>
        <begin position="185"/>
        <end position="199"/>
    </location>
</feature>
<gene>
    <name evidence="2" type="ORF">HYH03_005118</name>
</gene>
<feature type="region of interest" description="Disordered" evidence="1">
    <location>
        <begin position="47"/>
        <end position="89"/>
    </location>
</feature>
<reference evidence="2" key="1">
    <citation type="journal article" date="2020" name="bioRxiv">
        <title>Comparative genomics of Chlamydomonas.</title>
        <authorList>
            <person name="Craig R.J."/>
            <person name="Hasan A.R."/>
            <person name="Ness R.W."/>
            <person name="Keightley P.D."/>
        </authorList>
    </citation>
    <scope>NUCLEOTIDE SEQUENCE</scope>
    <source>
        <strain evidence="2">CCAP 11/70</strain>
    </source>
</reference>
<organism evidence="2 3">
    <name type="scientific">Edaphochlamys debaryana</name>
    <dbReference type="NCBI Taxonomy" id="47281"/>
    <lineage>
        <taxon>Eukaryota</taxon>
        <taxon>Viridiplantae</taxon>
        <taxon>Chlorophyta</taxon>
        <taxon>core chlorophytes</taxon>
        <taxon>Chlorophyceae</taxon>
        <taxon>CS clade</taxon>
        <taxon>Chlamydomonadales</taxon>
        <taxon>Chlamydomonadales incertae sedis</taxon>
        <taxon>Edaphochlamys</taxon>
    </lineage>
</organism>
<dbReference type="Proteomes" id="UP000612055">
    <property type="component" value="Unassembled WGS sequence"/>
</dbReference>
<dbReference type="EMBL" id="JAEHOE010000017">
    <property type="protein sequence ID" value="KAG2496704.1"/>
    <property type="molecule type" value="Genomic_DNA"/>
</dbReference>
<feature type="compositionally biased region" description="Low complexity" evidence="1">
    <location>
        <begin position="165"/>
        <end position="184"/>
    </location>
</feature>
<proteinExistence type="predicted"/>
<feature type="region of interest" description="Disordered" evidence="1">
    <location>
        <begin position="1"/>
        <end position="32"/>
    </location>
</feature>
<keyword evidence="3" id="KW-1185">Reference proteome</keyword>
<dbReference type="OrthoDB" id="533394at2759"/>
<feature type="region of interest" description="Disordered" evidence="1">
    <location>
        <begin position="161"/>
        <end position="199"/>
    </location>
</feature>